<comment type="caution">
    <text evidence="6">The sequence shown here is derived from an EMBL/GenBank/DDBJ whole genome shotgun (WGS) entry which is preliminary data.</text>
</comment>
<evidence type="ECO:0000313" key="7">
    <source>
        <dbReference type="Proteomes" id="UP001305746"/>
    </source>
</evidence>
<evidence type="ECO:0000256" key="4">
    <source>
        <dbReference type="SAM" id="Phobius"/>
    </source>
</evidence>
<feature type="transmembrane region" description="Helical" evidence="4">
    <location>
        <begin position="239"/>
        <end position="257"/>
    </location>
</feature>
<feature type="transmembrane region" description="Helical" evidence="4">
    <location>
        <begin position="335"/>
        <end position="354"/>
    </location>
</feature>
<feature type="transmembrane region" description="Helical" evidence="4">
    <location>
        <begin position="42"/>
        <end position="62"/>
    </location>
</feature>
<feature type="transmembrane region" description="Helical" evidence="4">
    <location>
        <begin position="74"/>
        <end position="91"/>
    </location>
</feature>
<feature type="transmembrane region" description="Helical" evidence="4">
    <location>
        <begin position="295"/>
        <end position="314"/>
    </location>
</feature>
<dbReference type="PROSITE" id="PS50850">
    <property type="entry name" value="MFS"/>
    <property type="match status" value="1"/>
</dbReference>
<dbReference type="InterPro" id="IPR036259">
    <property type="entry name" value="MFS_trans_sf"/>
</dbReference>
<feature type="transmembrane region" description="Helical" evidence="4">
    <location>
        <begin position="208"/>
        <end position="227"/>
    </location>
</feature>
<dbReference type="Pfam" id="PF07690">
    <property type="entry name" value="MFS_1"/>
    <property type="match status" value="1"/>
</dbReference>
<dbReference type="Proteomes" id="UP001305746">
    <property type="component" value="Unassembled WGS sequence"/>
</dbReference>
<dbReference type="RefSeq" id="WP_322855396.1">
    <property type="nucleotide sequence ID" value="NZ_JAYDCJ010000003.1"/>
</dbReference>
<evidence type="ECO:0000256" key="2">
    <source>
        <dbReference type="ARBA" id="ARBA00022989"/>
    </source>
</evidence>
<keyword evidence="2 4" id="KW-1133">Transmembrane helix</keyword>
<feature type="domain" description="Major facilitator superfamily (MFS) profile" evidence="5">
    <location>
        <begin position="5"/>
        <end position="383"/>
    </location>
</feature>
<gene>
    <name evidence="6" type="ORF">U5822_09545</name>
</gene>
<feature type="transmembrane region" description="Helical" evidence="4">
    <location>
        <begin position="269"/>
        <end position="289"/>
    </location>
</feature>
<accession>A0ABU5NYM3</accession>
<evidence type="ECO:0000313" key="6">
    <source>
        <dbReference type="EMBL" id="MEA1080914.1"/>
    </source>
</evidence>
<dbReference type="Gene3D" id="1.20.1250.20">
    <property type="entry name" value="MFS general substrate transporter like domains"/>
    <property type="match status" value="1"/>
</dbReference>
<evidence type="ECO:0000259" key="5">
    <source>
        <dbReference type="PROSITE" id="PS50850"/>
    </source>
</evidence>
<sequence length="393" mass="41733">MSRRILSVVLISHFTAALIALGMPPFFGVILADAFAVSAPAWVGWFYIIPTVCTALSAPFWGRVADRHGRRWSLLRAQLGLAGAFVLAGLAPNVMWFALALALQGFLGGTFAASSAYLSTLAQGQTLAQALNWMQGSARSAMLLAPVLFGVLMTQVPAQDLYLLLAFLPLLSVLLIWQFAPADASDAAARSNETQENRGSPTGEWQRLALLHFGFNFSLVASFPYFIPWTQALTDSSTAMAGLLYSLPHGVYLAVLLTPYRSFQASRRASMLPVGLAVFAVSYLIQAVADTITTLMLGRLAMGVGMTLCLFAINRETARLASAAGAGRHFGTLDGIGKWAGVAAGLLAGVTAGLGDLAAPLWLGAATATLTLLISTLRPREEAVAHHHCLEKE</sequence>
<name>A0ABU5NYM3_9GAMM</name>
<dbReference type="PANTHER" id="PTHR23546">
    <property type="entry name" value="TRANSPORT PROTEIN"/>
    <property type="match status" value="1"/>
</dbReference>
<evidence type="ECO:0000256" key="1">
    <source>
        <dbReference type="ARBA" id="ARBA00022692"/>
    </source>
</evidence>
<feature type="transmembrane region" description="Helical" evidence="4">
    <location>
        <begin position="162"/>
        <end position="180"/>
    </location>
</feature>
<keyword evidence="1 4" id="KW-0812">Transmembrane</keyword>
<dbReference type="InterPro" id="IPR020846">
    <property type="entry name" value="MFS_dom"/>
</dbReference>
<keyword evidence="3 4" id="KW-0472">Membrane</keyword>
<organism evidence="6 7">
    <name type="scientific">Marinobacter qingdaonensis</name>
    <dbReference type="NCBI Taxonomy" id="3108486"/>
    <lineage>
        <taxon>Bacteria</taxon>
        <taxon>Pseudomonadati</taxon>
        <taxon>Pseudomonadota</taxon>
        <taxon>Gammaproteobacteria</taxon>
        <taxon>Pseudomonadales</taxon>
        <taxon>Marinobacteraceae</taxon>
        <taxon>Marinobacter</taxon>
    </lineage>
</organism>
<keyword evidence="7" id="KW-1185">Reference proteome</keyword>
<dbReference type="EMBL" id="JAYDCJ010000003">
    <property type="protein sequence ID" value="MEA1080914.1"/>
    <property type="molecule type" value="Genomic_DNA"/>
</dbReference>
<dbReference type="InterPro" id="IPR011701">
    <property type="entry name" value="MFS"/>
</dbReference>
<dbReference type="SUPFAM" id="SSF103473">
    <property type="entry name" value="MFS general substrate transporter"/>
    <property type="match status" value="1"/>
</dbReference>
<proteinExistence type="predicted"/>
<dbReference type="PANTHER" id="PTHR23546:SF1">
    <property type="entry name" value="MEMBRANE PROTEIN"/>
    <property type="match status" value="1"/>
</dbReference>
<feature type="transmembrane region" description="Helical" evidence="4">
    <location>
        <begin position="360"/>
        <end position="377"/>
    </location>
</feature>
<protein>
    <submittedName>
        <fullName evidence="6">MFS transporter</fullName>
    </submittedName>
</protein>
<reference evidence="6 7" key="1">
    <citation type="submission" date="2023-12" db="EMBL/GenBank/DDBJ databases">
        <title>Marinobacter qingdaonensis sp. nov., isolated from the intertidal sediment of Qingdao, PR China.</title>
        <authorList>
            <person name="Li Y."/>
        </authorList>
    </citation>
    <scope>NUCLEOTIDE SEQUENCE [LARGE SCALE GENOMIC DNA]</scope>
    <source>
        <strain evidence="6 7">ASW11-75</strain>
    </source>
</reference>
<evidence type="ECO:0000256" key="3">
    <source>
        <dbReference type="ARBA" id="ARBA00023136"/>
    </source>
</evidence>